<keyword evidence="10" id="KW-1185">Reference proteome</keyword>
<dbReference type="InterPro" id="IPR050260">
    <property type="entry name" value="FAD-bd_OxRdtase"/>
</dbReference>
<dbReference type="EMBL" id="CH964214">
    <property type="protein sequence ID" value="EDW80408.1"/>
    <property type="molecule type" value="Genomic_DNA"/>
</dbReference>
<dbReference type="PRINTS" id="PR00368">
    <property type="entry name" value="FADPNR"/>
</dbReference>
<dbReference type="Gene3D" id="3.30.390.30">
    <property type="match status" value="1"/>
</dbReference>
<dbReference type="InterPro" id="IPR041575">
    <property type="entry name" value="Rubredoxin_C"/>
</dbReference>
<dbReference type="PhylomeDB" id="B4N7R9"/>
<dbReference type="PANTHER" id="PTHR43429:SF2">
    <property type="entry name" value="PYRIDINE NUCLEOTIDE-DISULFIDE OXIDOREDUCTASE DOMAIN-CONTAINING PROTEIN 1"/>
    <property type="match status" value="1"/>
</dbReference>
<accession>B4N7R9</accession>
<evidence type="ECO:0000256" key="3">
    <source>
        <dbReference type="ARBA" id="ARBA00018240"/>
    </source>
</evidence>
<evidence type="ECO:0000256" key="1">
    <source>
        <dbReference type="ARBA" id="ARBA00001974"/>
    </source>
</evidence>
<dbReference type="Pfam" id="PF18267">
    <property type="entry name" value="Rubredoxin_C"/>
    <property type="match status" value="1"/>
</dbReference>
<organism evidence="9 10">
    <name type="scientific">Drosophila willistoni</name>
    <name type="common">Fruit fly</name>
    <dbReference type="NCBI Taxonomy" id="7260"/>
    <lineage>
        <taxon>Eukaryota</taxon>
        <taxon>Metazoa</taxon>
        <taxon>Ecdysozoa</taxon>
        <taxon>Arthropoda</taxon>
        <taxon>Hexapoda</taxon>
        <taxon>Insecta</taxon>
        <taxon>Pterygota</taxon>
        <taxon>Neoptera</taxon>
        <taxon>Endopterygota</taxon>
        <taxon>Diptera</taxon>
        <taxon>Brachycera</taxon>
        <taxon>Muscomorpha</taxon>
        <taxon>Ephydroidea</taxon>
        <taxon>Drosophilidae</taxon>
        <taxon>Drosophila</taxon>
        <taxon>Sophophora</taxon>
    </lineage>
</organism>
<dbReference type="SUPFAM" id="SSF51905">
    <property type="entry name" value="FAD/NAD(P)-binding domain"/>
    <property type="match status" value="2"/>
</dbReference>
<dbReference type="PROSITE" id="PS51257">
    <property type="entry name" value="PROKAR_LIPOPROTEIN"/>
    <property type="match status" value="1"/>
</dbReference>
<dbReference type="FunCoup" id="B4N7R9">
    <property type="interactions" value="674"/>
</dbReference>
<comment type="cofactor">
    <cofactor evidence="1">
        <name>FAD</name>
        <dbReference type="ChEBI" id="CHEBI:57692"/>
    </cofactor>
</comment>
<dbReference type="GO" id="GO:0016491">
    <property type="term" value="F:oxidoreductase activity"/>
    <property type="evidence" value="ECO:0007669"/>
    <property type="project" value="UniProtKB-KW"/>
</dbReference>
<dbReference type="OMA" id="MCENLIL"/>
<dbReference type="InterPro" id="IPR023753">
    <property type="entry name" value="FAD/NAD-binding_dom"/>
</dbReference>
<dbReference type="Gene3D" id="3.50.50.60">
    <property type="entry name" value="FAD/NAD(P)-binding domain"/>
    <property type="match status" value="3"/>
</dbReference>
<evidence type="ECO:0000256" key="2">
    <source>
        <dbReference type="ARBA" id="ARBA00008147"/>
    </source>
</evidence>
<proteinExistence type="inferred from homology"/>
<evidence type="ECO:0000313" key="9">
    <source>
        <dbReference type="EMBL" id="EDW80408.1"/>
    </source>
</evidence>
<feature type="domain" description="NADH-rubredoxin oxidoreductase C-terminal" evidence="8">
    <location>
        <begin position="419"/>
        <end position="462"/>
    </location>
</feature>
<evidence type="ECO:0000313" key="10">
    <source>
        <dbReference type="Proteomes" id="UP000007798"/>
    </source>
</evidence>
<dbReference type="STRING" id="7260.B4N7R9"/>
<dbReference type="InterPro" id="IPR016156">
    <property type="entry name" value="FAD/NAD-linked_Rdtase_dimer_sf"/>
</dbReference>
<evidence type="ECO:0000259" key="7">
    <source>
        <dbReference type="Pfam" id="PF07992"/>
    </source>
</evidence>
<name>B4N7R9_DROWI</name>
<sequence>MSRDCDFLIVGGGIAGVSCAESLAICCPSASILLLTESSVVKSVTNLVPIARYLHKFDVQEQNISDIRAQFETHVDQLEYINSKEHWVRTKKGLVIKYGYLCLCTGGSPKLFNSGRAGKEQEDACVIGIRDTDSVRELQQRLGQAKEVLILGNGGIASELAYELKGVEIHWVVKDSHISATFVDPGAAEFFEVSRREVKDDEEDDKEPPTETAVKRIRYSEIVSSENDESKQKAALGPDWHRSYNLRGGLVNQGRIPPRIHYKCHIDDYCMHPDGKGGLQIKLRHEDGHFEELNCDFIVSATGVQPRHDFETDHSFNISQDGGICVNEMMQTNLPDIYAAGDVCTATWSPAPHWFQMRLWTQARQMGSMAGRSMAAAFEGETIYQDFCFELFGHVTQLFGYPVVLLGRFIGQDLGQDYELLVRCTRNKEYIKFVLQNNRLRGAILVGNTELAETCENLILNGIDLEPYGDDILNPDIDIEDYFD</sequence>
<evidence type="ECO:0000256" key="5">
    <source>
        <dbReference type="ARBA" id="ARBA00022827"/>
    </source>
</evidence>
<feature type="domain" description="FAD/NAD(P)-binding" evidence="7">
    <location>
        <begin position="286"/>
        <end position="367"/>
    </location>
</feature>
<dbReference type="InterPro" id="IPR036188">
    <property type="entry name" value="FAD/NAD-bd_sf"/>
</dbReference>
<dbReference type="Pfam" id="PF07992">
    <property type="entry name" value="Pyr_redox_2"/>
    <property type="match status" value="2"/>
</dbReference>
<dbReference type="HOGENOM" id="CLU_026335_0_0_1"/>
<dbReference type="Proteomes" id="UP000007798">
    <property type="component" value="Unassembled WGS sequence"/>
</dbReference>
<dbReference type="InParanoid" id="B4N7R9"/>
<dbReference type="eggNOG" id="KOG2755">
    <property type="taxonomic scope" value="Eukaryota"/>
</dbReference>
<evidence type="ECO:0000259" key="8">
    <source>
        <dbReference type="Pfam" id="PF18267"/>
    </source>
</evidence>
<reference evidence="9 10" key="1">
    <citation type="journal article" date="2007" name="Nature">
        <title>Evolution of genes and genomes on the Drosophila phylogeny.</title>
        <authorList>
            <consortium name="Drosophila 12 Genomes Consortium"/>
            <person name="Clark A.G."/>
            <person name="Eisen M.B."/>
            <person name="Smith D.R."/>
            <person name="Bergman C.M."/>
            <person name="Oliver B."/>
            <person name="Markow T.A."/>
            <person name="Kaufman T.C."/>
            <person name="Kellis M."/>
            <person name="Gelbart W."/>
            <person name="Iyer V.N."/>
            <person name="Pollard D.A."/>
            <person name="Sackton T.B."/>
            <person name="Larracuente A.M."/>
            <person name="Singh N.D."/>
            <person name="Abad J.P."/>
            <person name="Abt D.N."/>
            <person name="Adryan B."/>
            <person name="Aguade M."/>
            <person name="Akashi H."/>
            <person name="Anderson W.W."/>
            <person name="Aquadro C.F."/>
            <person name="Ardell D.H."/>
            <person name="Arguello R."/>
            <person name="Artieri C.G."/>
            <person name="Barbash D.A."/>
            <person name="Barker D."/>
            <person name="Barsanti P."/>
            <person name="Batterham P."/>
            <person name="Batzoglou S."/>
            <person name="Begun D."/>
            <person name="Bhutkar A."/>
            <person name="Blanco E."/>
            <person name="Bosak S.A."/>
            <person name="Bradley R.K."/>
            <person name="Brand A.D."/>
            <person name="Brent M.R."/>
            <person name="Brooks A.N."/>
            <person name="Brown R.H."/>
            <person name="Butlin R.K."/>
            <person name="Caggese C."/>
            <person name="Calvi B.R."/>
            <person name="Bernardo de Carvalho A."/>
            <person name="Caspi A."/>
            <person name="Castrezana S."/>
            <person name="Celniker S.E."/>
            <person name="Chang J.L."/>
            <person name="Chapple C."/>
            <person name="Chatterji S."/>
            <person name="Chinwalla A."/>
            <person name="Civetta A."/>
            <person name="Clifton S.W."/>
            <person name="Comeron J.M."/>
            <person name="Costello J.C."/>
            <person name="Coyne J.A."/>
            <person name="Daub J."/>
            <person name="David R.G."/>
            <person name="Delcher A.L."/>
            <person name="Delehaunty K."/>
            <person name="Do C.B."/>
            <person name="Ebling H."/>
            <person name="Edwards K."/>
            <person name="Eickbush T."/>
            <person name="Evans J.D."/>
            <person name="Filipski A."/>
            <person name="Findeiss S."/>
            <person name="Freyhult E."/>
            <person name="Fulton L."/>
            <person name="Fulton R."/>
            <person name="Garcia A.C."/>
            <person name="Gardiner A."/>
            <person name="Garfield D.A."/>
            <person name="Garvin B.E."/>
            <person name="Gibson G."/>
            <person name="Gilbert D."/>
            <person name="Gnerre S."/>
            <person name="Godfrey J."/>
            <person name="Good R."/>
            <person name="Gotea V."/>
            <person name="Gravely B."/>
            <person name="Greenberg A.J."/>
            <person name="Griffiths-Jones S."/>
            <person name="Gross S."/>
            <person name="Guigo R."/>
            <person name="Gustafson E.A."/>
            <person name="Haerty W."/>
            <person name="Hahn M.W."/>
            <person name="Halligan D.L."/>
            <person name="Halpern A.L."/>
            <person name="Halter G.M."/>
            <person name="Han M.V."/>
            <person name="Heger A."/>
            <person name="Hillier L."/>
            <person name="Hinrichs A.S."/>
            <person name="Holmes I."/>
            <person name="Hoskins R.A."/>
            <person name="Hubisz M.J."/>
            <person name="Hultmark D."/>
            <person name="Huntley M.A."/>
            <person name="Jaffe D.B."/>
            <person name="Jagadeeshan S."/>
            <person name="Jeck W.R."/>
            <person name="Johnson J."/>
            <person name="Jones C.D."/>
            <person name="Jordan W.C."/>
            <person name="Karpen G.H."/>
            <person name="Kataoka E."/>
            <person name="Keightley P.D."/>
            <person name="Kheradpour P."/>
            <person name="Kirkness E.F."/>
            <person name="Koerich L.B."/>
            <person name="Kristiansen K."/>
            <person name="Kudrna D."/>
            <person name="Kulathinal R.J."/>
            <person name="Kumar S."/>
            <person name="Kwok R."/>
            <person name="Lander E."/>
            <person name="Langley C.H."/>
            <person name="Lapoint R."/>
            <person name="Lazzaro B.P."/>
            <person name="Lee S.J."/>
            <person name="Levesque L."/>
            <person name="Li R."/>
            <person name="Lin C.F."/>
            <person name="Lin M.F."/>
            <person name="Lindblad-Toh K."/>
            <person name="Llopart A."/>
            <person name="Long M."/>
            <person name="Low L."/>
            <person name="Lozovsky E."/>
            <person name="Lu J."/>
            <person name="Luo M."/>
            <person name="Machado C.A."/>
            <person name="Makalowski W."/>
            <person name="Marzo M."/>
            <person name="Matsuda M."/>
            <person name="Matzkin L."/>
            <person name="McAllister B."/>
            <person name="McBride C.S."/>
            <person name="McKernan B."/>
            <person name="McKernan K."/>
            <person name="Mendez-Lago M."/>
            <person name="Minx P."/>
            <person name="Mollenhauer M.U."/>
            <person name="Montooth K."/>
            <person name="Mount S.M."/>
            <person name="Mu X."/>
            <person name="Myers E."/>
            <person name="Negre B."/>
            <person name="Newfeld S."/>
            <person name="Nielsen R."/>
            <person name="Noor M.A."/>
            <person name="O'Grady P."/>
            <person name="Pachter L."/>
            <person name="Papaceit M."/>
            <person name="Parisi M.J."/>
            <person name="Parisi M."/>
            <person name="Parts L."/>
            <person name="Pedersen J.S."/>
            <person name="Pesole G."/>
            <person name="Phillippy A.M."/>
            <person name="Ponting C.P."/>
            <person name="Pop M."/>
            <person name="Porcelli D."/>
            <person name="Powell J.R."/>
            <person name="Prohaska S."/>
            <person name="Pruitt K."/>
            <person name="Puig M."/>
            <person name="Quesneville H."/>
            <person name="Ram K.R."/>
            <person name="Rand D."/>
            <person name="Rasmussen M.D."/>
            <person name="Reed L.K."/>
            <person name="Reenan R."/>
            <person name="Reily A."/>
            <person name="Remington K.A."/>
            <person name="Rieger T.T."/>
            <person name="Ritchie M.G."/>
            <person name="Robin C."/>
            <person name="Rogers Y.H."/>
            <person name="Rohde C."/>
            <person name="Rozas J."/>
            <person name="Rubenfield M.J."/>
            <person name="Ruiz A."/>
            <person name="Russo S."/>
            <person name="Salzberg S.L."/>
            <person name="Sanchez-Gracia A."/>
            <person name="Saranga D.J."/>
            <person name="Sato H."/>
            <person name="Schaeffer S.W."/>
            <person name="Schatz M.C."/>
            <person name="Schlenke T."/>
            <person name="Schwartz R."/>
            <person name="Segarra C."/>
            <person name="Singh R.S."/>
            <person name="Sirot L."/>
            <person name="Sirota M."/>
            <person name="Sisneros N.B."/>
            <person name="Smith C.D."/>
            <person name="Smith T.F."/>
            <person name="Spieth J."/>
            <person name="Stage D.E."/>
            <person name="Stark A."/>
            <person name="Stephan W."/>
            <person name="Strausberg R.L."/>
            <person name="Strempel S."/>
            <person name="Sturgill D."/>
            <person name="Sutton G."/>
            <person name="Sutton G.G."/>
            <person name="Tao W."/>
            <person name="Teichmann S."/>
            <person name="Tobari Y.N."/>
            <person name="Tomimura Y."/>
            <person name="Tsolas J.M."/>
            <person name="Valente V.L."/>
            <person name="Venter E."/>
            <person name="Venter J.C."/>
            <person name="Vicario S."/>
            <person name="Vieira F.G."/>
            <person name="Vilella A.J."/>
            <person name="Villasante A."/>
            <person name="Walenz B."/>
            <person name="Wang J."/>
            <person name="Wasserman M."/>
            <person name="Watts T."/>
            <person name="Wilson D."/>
            <person name="Wilson R.K."/>
            <person name="Wing R.A."/>
            <person name="Wolfner M.F."/>
            <person name="Wong A."/>
            <person name="Wong G.K."/>
            <person name="Wu C.I."/>
            <person name="Wu G."/>
            <person name="Yamamoto D."/>
            <person name="Yang H.P."/>
            <person name="Yang S.P."/>
            <person name="Yorke J.A."/>
            <person name="Yoshida K."/>
            <person name="Zdobnov E."/>
            <person name="Zhang P."/>
            <person name="Zhang Y."/>
            <person name="Zimin A.V."/>
            <person name="Baldwin J."/>
            <person name="Abdouelleil A."/>
            <person name="Abdulkadir J."/>
            <person name="Abebe A."/>
            <person name="Abera B."/>
            <person name="Abreu J."/>
            <person name="Acer S.C."/>
            <person name="Aftuck L."/>
            <person name="Alexander A."/>
            <person name="An P."/>
            <person name="Anderson E."/>
            <person name="Anderson S."/>
            <person name="Arachi H."/>
            <person name="Azer M."/>
            <person name="Bachantsang P."/>
            <person name="Barry A."/>
            <person name="Bayul T."/>
            <person name="Berlin A."/>
            <person name="Bessette D."/>
            <person name="Bloom T."/>
            <person name="Blye J."/>
            <person name="Boguslavskiy L."/>
            <person name="Bonnet C."/>
            <person name="Boukhgalter B."/>
            <person name="Bourzgui I."/>
            <person name="Brown A."/>
            <person name="Cahill P."/>
            <person name="Channer S."/>
            <person name="Cheshatsang Y."/>
            <person name="Chuda L."/>
            <person name="Citroen M."/>
            <person name="Collymore A."/>
            <person name="Cooke P."/>
            <person name="Costello M."/>
            <person name="D'Aco K."/>
            <person name="Daza R."/>
            <person name="De Haan G."/>
            <person name="DeGray S."/>
            <person name="DeMaso C."/>
            <person name="Dhargay N."/>
            <person name="Dooley K."/>
            <person name="Dooley E."/>
            <person name="Doricent M."/>
            <person name="Dorje P."/>
            <person name="Dorjee K."/>
            <person name="Dupes A."/>
            <person name="Elong R."/>
            <person name="Falk J."/>
            <person name="Farina A."/>
            <person name="Faro S."/>
            <person name="Ferguson D."/>
            <person name="Fisher S."/>
            <person name="Foley C.D."/>
            <person name="Franke A."/>
            <person name="Friedrich D."/>
            <person name="Gadbois L."/>
            <person name="Gearin G."/>
            <person name="Gearin C.R."/>
            <person name="Giannoukos G."/>
            <person name="Goode T."/>
            <person name="Graham J."/>
            <person name="Grandbois E."/>
            <person name="Grewal S."/>
            <person name="Gyaltsen K."/>
            <person name="Hafez N."/>
            <person name="Hagos B."/>
            <person name="Hall J."/>
            <person name="Henson C."/>
            <person name="Hollinger A."/>
            <person name="Honan T."/>
            <person name="Huard M.D."/>
            <person name="Hughes L."/>
            <person name="Hurhula B."/>
            <person name="Husby M.E."/>
            <person name="Kamat A."/>
            <person name="Kanga B."/>
            <person name="Kashin S."/>
            <person name="Khazanovich D."/>
            <person name="Kisner P."/>
            <person name="Lance K."/>
            <person name="Lara M."/>
            <person name="Lee W."/>
            <person name="Lennon N."/>
            <person name="Letendre F."/>
            <person name="LeVine R."/>
            <person name="Lipovsky A."/>
            <person name="Liu X."/>
            <person name="Liu J."/>
            <person name="Liu S."/>
            <person name="Lokyitsang T."/>
            <person name="Lokyitsang Y."/>
            <person name="Lubonja R."/>
            <person name="Lui A."/>
            <person name="MacDonald P."/>
            <person name="Magnisalis V."/>
            <person name="Maru K."/>
            <person name="Matthews C."/>
            <person name="McCusker W."/>
            <person name="McDonough S."/>
            <person name="Mehta T."/>
            <person name="Meldrim J."/>
            <person name="Meneus L."/>
            <person name="Mihai O."/>
            <person name="Mihalev A."/>
            <person name="Mihova T."/>
            <person name="Mittelman R."/>
            <person name="Mlenga V."/>
            <person name="Montmayeur A."/>
            <person name="Mulrain L."/>
            <person name="Navidi A."/>
            <person name="Naylor J."/>
            <person name="Negash T."/>
            <person name="Nguyen T."/>
            <person name="Nguyen N."/>
            <person name="Nicol R."/>
            <person name="Norbu C."/>
            <person name="Norbu N."/>
            <person name="Novod N."/>
            <person name="O'Neill B."/>
            <person name="Osman S."/>
            <person name="Markiewicz E."/>
            <person name="Oyono O.L."/>
            <person name="Patti C."/>
            <person name="Phunkhang P."/>
            <person name="Pierre F."/>
            <person name="Priest M."/>
            <person name="Raghuraman S."/>
            <person name="Rege F."/>
            <person name="Reyes R."/>
            <person name="Rise C."/>
            <person name="Rogov P."/>
            <person name="Ross K."/>
            <person name="Ryan E."/>
            <person name="Settipalli S."/>
            <person name="Shea T."/>
            <person name="Sherpa N."/>
            <person name="Shi L."/>
            <person name="Shih D."/>
            <person name="Sparrow T."/>
            <person name="Spaulding J."/>
            <person name="Stalker J."/>
            <person name="Stange-Thomann N."/>
            <person name="Stavropoulos S."/>
            <person name="Stone C."/>
            <person name="Strader C."/>
            <person name="Tesfaye S."/>
            <person name="Thomson T."/>
            <person name="Thoulutsang Y."/>
            <person name="Thoulutsang D."/>
            <person name="Topham K."/>
            <person name="Topping I."/>
            <person name="Tsamla T."/>
            <person name="Vassiliev H."/>
            <person name="Vo A."/>
            <person name="Wangchuk T."/>
            <person name="Wangdi T."/>
            <person name="Weiand M."/>
            <person name="Wilkinson J."/>
            <person name="Wilson A."/>
            <person name="Yadav S."/>
            <person name="Young G."/>
            <person name="Yu Q."/>
            <person name="Zembek L."/>
            <person name="Zhong D."/>
            <person name="Zimmer A."/>
            <person name="Zwirko Z."/>
            <person name="Jaffe D.B."/>
            <person name="Alvarez P."/>
            <person name="Brockman W."/>
            <person name="Butler J."/>
            <person name="Chin C."/>
            <person name="Gnerre S."/>
            <person name="Grabherr M."/>
            <person name="Kleber M."/>
            <person name="Mauceli E."/>
            <person name="MacCallum I."/>
        </authorList>
    </citation>
    <scope>NUCLEOTIDE SEQUENCE [LARGE SCALE GENOMIC DNA]</scope>
    <source>
        <strain evidence="10">Tucson 14030-0811.24</strain>
    </source>
</reference>
<feature type="domain" description="FAD/NAD(P)-binding" evidence="7">
    <location>
        <begin position="6"/>
        <end position="191"/>
    </location>
</feature>
<evidence type="ECO:0000256" key="6">
    <source>
        <dbReference type="ARBA" id="ARBA00023002"/>
    </source>
</evidence>
<keyword evidence="5" id="KW-0274">FAD</keyword>
<protein>
    <recommendedName>
        <fullName evidence="3">Pyridine nucleotide-disulfide oxidoreductase domain-containing protein 1</fullName>
    </recommendedName>
</protein>
<dbReference type="AlphaFoldDB" id="B4N7R9"/>
<keyword evidence="4" id="KW-0285">Flavoprotein</keyword>
<comment type="similarity">
    <text evidence="2">Belongs to the class-I pyridine nucleotide-disulfide oxidoreductase family. PYROXD1 subfamily.</text>
</comment>
<keyword evidence="6 9" id="KW-0560">Oxidoreductase</keyword>
<evidence type="ECO:0000256" key="4">
    <source>
        <dbReference type="ARBA" id="ARBA00022630"/>
    </source>
</evidence>
<dbReference type="OrthoDB" id="202203at2759"/>
<dbReference type="KEGG" id="dwi:6646755"/>
<gene>
    <name evidence="9" type="primary">Dwil\GK18748</name>
    <name evidence="9" type="ORF">Dwil_GK18748</name>
</gene>
<dbReference type="PANTHER" id="PTHR43429">
    <property type="entry name" value="PYRIDINE NUCLEOTIDE-DISULFIDE OXIDOREDUCTASE DOMAIN-CONTAINING"/>
    <property type="match status" value="1"/>
</dbReference>